<gene>
    <name evidence="3" type="ORF">PECAL_3P14580</name>
</gene>
<evidence type="ECO:0000313" key="3">
    <source>
        <dbReference type="EMBL" id="CAH0371511.1"/>
    </source>
</evidence>
<dbReference type="OrthoDB" id="434619at2759"/>
<protein>
    <recommendedName>
        <fullName evidence="2">Band 7 domain-containing protein</fullName>
    </recommendedName>
</protein>
<feature type="domain" description="Band 7" evidence="2">
    <location>
        <begin position="42"/>
        <end position="208"/>
    </location>
</feature>
<reference evidence="3" key="1">
    <citation type="submission" date="2021-11" db="EMBL/GenBank/DDBJ databases">
        <authorList>
            <consortium name="Genoscope - CEA"/>
            <person name="William W."/>
        </authorList>
    </citation>
    <scope>NUCLEOTIDE SEQUENCE</scope>
</reference>
<feature type="compositionally biased region" description="Pro residues" evidence="1">
    <location>
        <begin position="318"/>
        <end position="330"/>
    </location>
</feature>
<proteinExistence type="predicted"/>
<dbReference type="GO" id="GO:0007005">
    <property type="term" value="P:mitochondrion organization"/>
    <property type="evidence" value="ECO:0007669"/>
    <property type="project" value="TreeGrafter"/>
</dbReference>
<dbReference type="Proteomes" id="UP000789595">
    <property type="component" value="Unassembled WGS sequence"/>
</dbReference>
<dbReference type="SUPFAM" id="SSF117892">
    <property type="entry name" value="Band 7/SPFH domain"/>
    <property type="match status" value="1"/>
</dbReference>
<feature type="compositionally biased region" description="Low complexity" evidence="1">
    <location>
        <begin position="302"/>
        <end position="311"/>
    </location>
</feature>
<dbReference type="InterPro" id="IPR050710">
    <property type="entry name" value="Band7/mec-2_domain"/>
</dbReference>
<feature type="region of interest" description="Disordered" evidence="1">
    <location>
        <begin position="302"/>
        <end position="347"/>
    </location>
</feature>
<dbReference type="InterPro" id="IPR036013">
    <property type="entry name" value="Band_7/SPFH_dom_sf"/>
</dbReference>
<accession>A0A8J2SIJ5</accession>
<evidence type="ECO:0000313" key="4">
    <source>
        <dbReference type="Proteomes" id="UP000789595"/>
    </source>
</evidence>
<dbReference type="Gene3D" id="3.30.479.30">
    <property type="entry name" value="Band 7 domain"/>
    <property type="match status" value="1"/>
</dbReference>
<comment type="caution">
    <text evidence="3">The sequence shown here is derived from an EMBL/GenBank/DDBJ whole genome shotgun (WGS) entry which is preliminary data.</text>
</comment>
<keyword evidence="4" id="KW-1185">Reference proteome</keyword>
<organism evidence="3 4">
    <name type="scientific">Pelagomonas calceolata</name>
    <dbReference type="NCBI Taxonomy" id="35677"/>
    <lineage>
        <taxon>Eukaryota</taxon>
        <taxon>Sar</taxon>
        <taxon>Stramenopiles</taxon>
        <taxon>Ochrophyta</taxon>
        <taxon>Pelagophyceae</taxon>
        <taxon>Pelagomonadales</taxon>
        <taxon>Pelagomonadaceae</taxon>
        <taxon>Pelagomonas</taxon>
    </lineage>
</organism>
<dbReference type="GO" id="GO:0005739">
    <property type="term" value="C:mitochondrion"/>
    <property type="evidence" value="ECO:0007669"/>
    <property type="project" value="TreeGrafter"/>
</dbReference>
<dbReference type="Pfam" id="PF01145">
    <property type="entry name" value="Band_7"/>
    <property type="match status" value="1"/>
</dbReference>
<evidence type="ECO:0000259" key="2">
    <source>
        <dbReference type="SMART" id="SM00244"/>
    </source>
</evidence>
<sequence>MLRQTARLAARRRATTTRAMSTEYAFDEPKTTSNWPRTKANTLINVVPQGEAHVVERARQPYDVKGPGYWVGVPGLDAIAAVVDTREQTIVVPAPPECLSRDGVGVDAAATANVCIVDAEKARHASDDPAQKLAELAGLLVQKEVAALSTDELATKRSAVEAAVKHQLSNDSAPASWGLEVRNFTLAALTARNDEERAQAQAALAEKQAQAAASVQRVEMAREAARRDAAYAHEAATRETRILADRVVALAEAEAKATKVRAAAMADAILVVAQACGSAEVAADVVARTSAAALARPVSSIDKASPAVPVAEEVEKAPAPPPPAAQPAPEHPVSYFPPSDRPVAASG</sequence>
<dbReference type="PANTHER" id="PTHR43327">
    <property type="entry name" value="STOMATIN-LIKE PROTEIN 2, MITOCHONDRIAL"/>
    <property type="match status" value="1"/>
</dbReference>
<evidence type="ECO:0000256" key="1">
    <source>
        <dbReference type="SAM" id="MobiDB-lite"/>
    </source>
</evidence>
<dbReference type="SMART" id="SM00244">
    <property type="entry name" value="PHB"/>
    <property type="match status" value="1"/>
</dbReference>
<dbReference type="PANTHER" id="PTHR43327:SF10">
    <property type="entry name" value="STOMATIN-LIKE PROTEIN 2, MITOCHONDRIAL"/>
    <property type="match status" value="1"/>
</dbReference>
<dbReference type="AlphaFoldDB" id="A0A8J2SIJ5"/>
<dbReference type="EMBL" id="CAKKNE010000003">
    <property type="protein sequence ID" value="CAH0371511.1"/>
    <property type="molecule type" value="Genomic_DNA"/>
</dbReference>
<dbReference type="InterPro" id="IPR001107">
    <property type="entry name" value="Band_7"/>
</dbReference>
<name>A0A8J2SIJ5_9STRA</name>